<evidence type="ECO:0000256" key="1">
    <source>
        <dbReference type="ARBA" id="ARBA00010638"/>
    </source>
</evidence>
<dbReference type="GO" id="GO:0046872">
    <property type="term" value="F:metal ion binding"/>
    <property type="evidence" value="ECO:0007669"/>
    <property type="project" value="UniProtKB-KW"/>
</dbReference>
<feature type="binding site" evidence="4">
    <location>
        <begin position="2"/>
        <end position="6"/>
    </location>
    <ligand>
        <name>ATP</name>
        <dbReference type="ChEBI" id="CHEBI:30616"/>
    </ligand>
</feature>
<dbReference type="Proteomes" id="UP000030401">
    <property type="component" value="Unassembled WGS sequence"/>
</dbReference>
<proteinExistence type="inferred from homology"/>
<evidence type="ECO:0000256" key="4">
    <source>
        <dbReference type="PIRSR" id="PIRSR006806-1"/>
    </source>
</evidence>
<dbReference type="PANTHER" id="PTHR23407">
    <property type="entry name" value="ATPASE INHIBITOR/5-FORMYLTETRAHYDROFOLATE CYCLO-LIGASE"/>
    <property type="match status" value="1"/>
</dbReference>
<sequence>MKQELRNYGKCVMSDITDEQTASIHCTLMETSLWREANVIGCTISQAHEINTRPIIERAWKEGKKVVVPKCYPKERQLIFYKITSFDELESVYFGLKEPIIEQTTEWSKEHIDLMIVPGLMFDVKGYRVGYGGGYYDRYLVGYNGATVSLCTEHQLIEQVPFDSYDIPVQHLITESGLQF</sequence>
<keyword evidence="7" id="KW-1185">Reference proteome</keyword>
<organism evidence="6 7">
    <name type="scientific">Pontibacillus litoralis JSM 072002</name>
    <dbReference type="NCBI Taxonomy" id="1385512"/>
    <lineage>
        <taxon>Bacteria</taxon>
        <taxon>Bacillati</taxon>
        <taxon>Bacillota</taxon>
        <taxon>Bacilli</taxon>
        <taxon>Bacillales</taxon>
        <taxon>Bacillaceae</taxon>
        <taxon>Pontibacillus</taxon>
    </lineage>
</organism>
<dbReference type="PANTHER" id="PTHR23407:SF1">
    <property type="entry name" value="5-FORMYLTETRAHYDROFOLATE CYCLO-LIGASE"/>
    <property type="match status" value="1"/>
</dbReference>
<gene>
    <name evidence="6" type="ORF">N784_00615</name>
</gene>
<comment type="caution">
    <text evidence="6">The sequence shown here is derived from an EMBL/GenBank/DDBJ whole genome shotgun (WGS) entry which is preliminary data.</text>
</comment>
<evidence type="ECO:0000313" key="6">
    <source>
        <dbReference type="EMBL" id="KGX88880.1"/>
    </source>
</evidence>
<keyword evidence="3 4" id="KW-0067">ATP-binding</keyword>
<feature type="binding site" evidence="4">
    <location>
        <begin position="128"/>
        <end position="136"/>
    </location>
    <ligand>
        <name>ATP</name>
        <dbReference type="ChEBI" id="CHEBI:30616"/>
    </ligand>
</feature>
<keyword evidence="2 4" id="KW-0547">Nucleotide-binding</keyword>
<dbReference type="NCBIfam" id="TIGR02727">
    <property type="entry name" value="MTHFS_bact"/>
    <property type="match status" value="1"/>
</dbReference>
<dbReference type="InterPro" id="IPR024185">
    <property type="entry name" value="FTHF_cligase-like_sf"/>
</dbReference>
<name>A0A0A5GCN5_9BACI</name>
<dbReference type="InterPro" id="IPR037171">
    <property type="entry name" value="NagB/RpiA_transferase-like"/>
</dbReference>
<dbReference type="eggNOG" id="COG0212">
    <property type="taxonomic scope" value="Bacteria"/>
</dbReference>
<dbReference type="Pfam" id="PF01812">
    <property type="entry name" value="5-FTHF_cyc-lig"/>
    <property type="match status" value="1"/>
</dbReference>
<dbReference type="InterPro" id="IPR002698">
    <property type="entry name" value="FTHF_cligase"/>
</dbReference>
<dbReference type="RefSeq" id="WP_036830940.1">
    <property type="nucleotide sequence ID" value="NZ_AVPG01000001.1"/>
</dbReference>
<dbReference type="EMBL" id="AVPG01000001">
    <property type="protein sequence ID" value="KGX88880.1"/>
    <property type="molecule type" value="Genomic_DNA"/>
</dbReference>
<keyword evidence="5" id="KW-0479">Metal-binding</keyword>
<dbReference type="AlphaFoldDB" id="A0A0A5GCN5"/>
<feature type="binding site" evidence="4">
    <location>
        <position position="49"/>
    </location>
    <ligand>
        <name>substrate</name>
    </ligand>
</feature>
<dbReference type="STRING" id="1385512.N784_00615"/>
<dbReference type="GO" id="GO:0035999">
    <property type="term" value="P:tetrahydrofolate interconversion"/>
    <property type="evidence" value="ECO:0007669"/>
    <property type="project" value="TreeGrafter"/>
</dbReference>
<evidence type="ECO:0000313" key="7">
    <source>
        <dbReference type="Proteomes" id="UP000030401"/>
    </source>
</evidence>
<dbReference type="Gene3D" id="3.40.50.10420">
    <property type="entry name" value="NagB/RpiA/CoA transferase-like"/>
    <property type="match status" value="1"/>
</dbReference>
<comment type="similarity">
    <text evidence="1 5">Belongs to the 5-formyltetrahydrofolate cyclo-ligase family.</text>
</comment>
<comment type="catalytic activity">
    <reaction evidence="5">
        <text>(6S)-5-formyl-5,6,7,8-tetrahydrofolate + ATP = (6R)-5,10-methenyltetrahydrofolate + ADP + phosphate</text>
        <dbReference type="Rhea" id="RHEA:10488"/>
        <dbReference type="ChEBI" id="CHEBI:30616"/>
        <dbReference type="ChEBI" id="CHEBI:43474"/>
        <dbReference type="ChEBI" id="CHEBI:57455"/>
        <dbReference type="ChEBI" id="CHEBI:57457"/>
        <dbReference type="ChEBI" id="CHEBI:456216"/>
        <dbReference type="EC" id="6.3.3.2"/>
    </reaction>
</comment>
<evidence type="ECO:0000256" key="5">
    <source>
        <dbReference type="RuleBase" id="RU361279"/>
    </source>
</evidence>
<evidence type="ECO:0000256" key="2">
    <source>
        <dbReference type="ARBA" id="ARBA00022741"/>
    </source>
</evidence>
<keyword evidence="5" id="KW-0460">Magnesium</keyword>
<dbReference type="GO" id="GO:0009396">
    <property type="term" value="P:folic acid-containing compound biosynthetic process"/>
    <property type="evidence" value="ECO:0007669"/>
    <property type="project" value="TreeGrafter"/>
</dbReference>
<feature type="binding site" evidence="4">
    <location>
        <position position="44"/>
    </location>
    <ligand>
        <name>substrate</name>
    </ligand>
</feature>
<accession>A0A0A5GCN5</accession>
<dbReference type="GO" id="GO:0005524">
    <property type="term" value="F:ATP binding"/>
    <property type="evidence" value="ECO:0007669"/>
    <property type="project" value="UniProtKB-KW"/>
</dbReference>
<dbReference type="OrthoDB" id="9801938at2"/>
<reference evidence="6 7" key="1">
    <citation type="submission" date="2013-08" db="EMBL/GenBank/DDBJ databases">
        <authorList>
            <person name="Huang J."/>
            <person name="Wang G."/>
        </authorList>
    </citation>
    <scope>NUCLEOTIDE SEQUENCE [LARGE SCALE GENOMIC DNA]</scope>
    <source>
        <strain evidence="6 7">JSM 072002</strain>
    </source>
</reference>
<dbReference type="SUPFAM" id="SSF100950">
    <property type="entry name" value="NagB/RpiA/CoA transferase-like"/>
    <property type="match status" value="1"/>
</dbReference>
<dbReference type="EC" id="6.3.3.2" evidence="5"/>
<comment type="cofactor">
    <cofactor evidence="5">
        <name>Mg(2+)</name>
        <dbReference type="ChEBI" id="CHEBI:18420"/>
    </cofactor>
</comment>
<dbReference type="GO" id="GO:0030272">
    <property type="term" value="F:5-formyltetrahydrofolate cyclo-ligase activity"/>
    <property type="evidence" value="ECO:0007669"/>
    <property type="project" value="UniProtKB-EC"/>
</dbReference>
<protein>
    <recommendedName>
        <fullName evidence="5">5-formyltetrahydrofolate cyclo-ligase</fullName>
        <ecNumber evidence="5">6.3.3.2</ecNumber>
    </recommendedName>
</protein>
<evidence type="ECO:0000256" key="3">
    <source>
        <dbReference type="ARBA" id="ARBA00022840"/>
    </source>
</evidence>
<dbReference type="PIRSF" id="PIRSF006806">
    <property type="entry name" value="FTHF_cligase"/>
    <property type="match status" value="1"/>
</dbReference>